<evidence type="ECO:0000313" key="3">
    <source>
        <dbReference type="EMBL" id="ASP28459.1"/>
    </source>
</evidence>
<keyword evidence="4" id="KW-1185">Reference proteome</keyword>
<feature type="chain" id="PRO_5012443044" evidence="1">
    <location>
        <begin position="20"/>
        <end position="844"/>
    </location>
</feature>
<proteinExistence type="predicted"/>
<dbReference type="OrthoDB" id="1089471at2"/>
<keyword evidence="1" id="KW-0732">Signal</keyword>
<evidence type="ECO:0000313" key="4">
    <source>
        <dbReference type="Proteomes" id="UP000203229"/>
    </source>
</evidence>
<gene>
    <name evidence="3" type="ORF">SCORR_v1c06870</name>
</gene>
<dbReference type="Gene3D" id="3.20.20.80">
    <property type="entry name" value="Glycosidases"/>
    <property type="match status" value="1"/>
</dbReference>
<dbReference type="EMBL" id="CP022535">
    <property type="protein sequence ID" value="ASP28459.1"/>
    <property type="molecule type" value="Genomic_DNA"/>
</dbReference>
<name>A0A222EPJ5_9MOLU</name>
<dbReference type="InterPro" id="IPR005201">
    <property type="entry name" value="TIM_ENGase"/>
</dbReference>
<dbReference type="Proteomes" id="UP000203229">
    <property type="component" value="Chromosome"/>
</dbReference>
<evidence type="ECO:0000259" key="2">
    <source>
        <dbReference type="Pfam" id="PF03644"/>
    </source>
</evidence>
<dbReference type="GO" id="GO:0005737">
    <property type="term" value="C:cytoplasm"/>
    <property type="evidence" value="ECO:0007669"/>
    <property type="project" value="InterPro"/>
</dbReference>
<organism evidence="3 4">
    <name type="scientific">Spiroplasma corruscae</name>
    <dbReference type="NCBI Taxonomy" id="216934"/>
    <lineage>
        <taxon>Bacteria</taxon>
        <taxon>Bacillati</taxon>
        <taxon>Mycoplasmatota</taxon>
        <taxon>Mollicutes</taxon>
        <taxon>Entomoplasmatales</taxon>
        <taxon>Spiroplasmataceae</taxon>
        <taxon>Spiroplasma</taxon>
    </lineage>
</organism>
<evidence type="ECO:0000256" key="1">
    <source>
        <dbReference type="SAM" id="SignalP"/>
    </source>
</evidence>
<dbReference type="Pfam" id="PF03644">
    <property type="entry name" value="Glyco_hydro_85"/>
    <property type="match status" value="1"/>
</dbReference>
<protein>
    <submittedName>
        <fullName evidence="3">Endo-beta-N-acetylglucosaminidase</fullName>
    </submittedName>
</protein>
<dbReference type="NCBIfam" id="NF038029">
    <property type="entry name" value="LP_plasma"/>
    <property type="match status" value="1"/>
</dbReference>
<dbReference type="AlphaFoldDB" id="A0A222EPJ5"/>
<dbReference type="InterPro" id="IPR054816">
    <property type="entry name" value="Lipoprotein_mollicutes-type_CS"/>
</dbReference>
<accession>A0A222EPJ5</accession>
<dbReference type="KEGG" id="scou:SCORR_v1c06870"/>
<dbReference type="RefSeq" id="WP_094049216.1">
    <property type="nucleotide sequence ID" value="NZ_CP022535.1"/>
</dbReference>
<feature type="domain" description="Cytosolic endo-beta-N-acetylglucosaminidase TIM barrel" evidence="2">
    <location>
        <begin position="198"/>
        <end position="562"/>
    </location>
</feature>
<dbReference type="PROSITE" id="PS51257">
    <property type="entry name" value="PROKAR_LIPOPROTEIN"/>
    <property type="match status" value="1"/>
</dbReference>
<reference evidence="3 4" key="1">
    <citation type="submission" date="2017-07" db="EMBL/GenBank/DDBJ databases">
        <title>Complete genome sequence of Spiroplasma corruscae EC-1 (DSM 19793).</title>
        <authorList>
            <person name="Tsai Y.-M."/>
            <person name="Lo W.-S."/>
            <person name="Kuo C.-H."/>
        </authorList>
    </citation>
    <scope>NUCLEOTIDE SEQUENCE [LARGE SCALE GENOMIC DNA]</scope>
    <source>
        <strain evidence="3 4">EC-1</strain>
    </source>
</reference>
<dbReference type="GO" id="GO:0033925">
    <property type="term" value="F:mannosyl-glycoprotein endo-beta-N-acetylglucosaminidase activity"/>
    <property type="evidence" value="ECO:0007669"/>
    <property type="project" value="InterPro"/>
</dbReference>
<dbReference type="Gene3D" id="2.60.120.260">
    <property type="entry name" value="Galactose-binding domain-like"/>
    <property type="match status" value="1"/>
</dbReference>
<sequence length="844" mass="96049">MKKLLTILSAVVLTTPTLSLIVSCGNSSKLLGTDLSDVNDYDWSSEEPYFKGYQNSTSQSIPTSVEKELNLDKQNSRSYIDYSNFSTGFKTEKDVLKQTTTGVPLNSHFLPNGNYKKDMELVEKKDYFKETNSILDWDINSDKDAKYNVSRIPLQKTTKTAEKWVSSQDPDLLEMNMSTIIPSTSMGNQIVGYNKSFERSINNYQYNDVTVSWGGAIDEGIILPPAANEVQKAHLNGTKILGNIFLDGYHGLKVETLRDFLKKDSNGNYLLVNKLVNMAKDYQFDGWFWNNEPNGSLPEGTILSYKTVIEIMQQWNNVVKNSNDPYIRNLLLYTYKNNGTLLWNDKTNEPTNDESAALYENSDYYLTDFGQFAPHSEEYMEKTKGKKDPLKVFNMYNAGGWVNNKIYYDEDNLGRYDTKLLAYTPTNDEPIVSGTGNDGQDVYTMEYSDDTTKDKHKNNISIFASHVSADIASQLSDKLEGVSEEYKDIYKLVASNYYDDMMYTGHNRSITEEDKGVITYTSDKSVVKDYSYGVGNIIQENTVLNDFNDVFFTNFSTGNGKMFNSLDENGKVKSIDNYPWSNSNIGDVQPTYKWKIDKVGTSSTEQLTSDKVSGYYDYYNPYLKGNSISLGNGFNNKGEIQDFNLDTGSYNWWIMGTNYQSKKNKTVEMIVKPTGNVNKDKLKIIYDDTSDNSNGKSVNSKVTELDNGWYKVSATINSDSAISKIGLQFNGGKGTLKVGQMKVVDSSFKTKSNNYNIDSVSSELDIKRESGFKGYRLNFNNIFEDNDLYSYYEIYAEDNDKMYRISESNKNDYYIKNLNWDTSKLYVKIVNNLNNEVKWISINI</sequence>
<feature type="signal peptide" evidence="1">
    <location>
        <begin position="1"/>
        <end position="19"/>
    </location>
</feature>